<dbReference type="SFLD" id="SFLDG00358">
    <property type="entry name" value="Main_(cytGST)"/>
    <property type="match status" value="1"/>
</dbReference>
<dbReference type="GO" id="GO:0004364">
    <property type="term" value="F:glutathione transferase activity"/>
    <property type="evidence" value="ECO:0007669"/>
    <property type="project" value="UniProtKB-EC"/>
</dbReference>
<evidence type="ECO:0000256" key="5">
    <source>
        <dbReference type="ARBA" id="ARBA00047960"/>
    </source>
</evidence>
<evidence type="ECO:0000256" key="2">
    <source>
        <dbReference type="ARBA" id="ARBA00012452"/>
    </source>
</evidence>
<comment type="similarity">
    <text evidence="1">Belongs to the GST superfamily. Theta family.</text>
</comment>
<dbReference type="InterPro" id="IPR010987">
    <property type="entry name" value="Glutathione-S-Trfase_C-like"/>
</dbReference>
<dbReference type="Gene3D" id="1.20.1050.10">
    <property type="match status" value="1"/>
</dbReference>
<dbReference type="InterPro" id="IPR036282">
    <property type="entry name" value="Glutathione-S-Trfase_C_sf"/>
</dbReference>
<dbReference type="PROSITE" id="PS50405">
    <property type="entry name" value="GST_CTER"/>
    <property type="match status" value="1"/>
</dbReference>
<dbReference type="PANTHER" id="PTHR44750">
    <property type="entry name" value="GLUTATHIONE S-TRANSFERASE T1-RELATED"/>
    <property type="match status" value="1"/>
</dbReference>
<gene>
    <name evidence="8" type="ORF">RND81_08G116600</name>
</gene>
<dbReference type="EMBL" id="JBDFQZ010000008">
    <property type="protein sequence ID" value="KAK9698604.1"/>
    <property type="molecule type" value="Genomic_DNA"/>
</dbReference>
<evidence type="ECO:0000313" key="8">
    <source>
        <dbReference type="EMBL" id="KAK9698604.1"/>
    </source>
</evidence>
<dbReference type="InterPro" id="IPR004046">
    <property type="entry name" value="GST_C"/>
</dbReference>
<dbReference type="AlphaFoldDB" id="A0AAW1J6A8"/>
<dbReference type="Proteomes" id="UP001443914">
    <property type="component" value="Unassembled WGS sequence"/>
</dbReference>
<sequence length="232" mass="26313">MAGEALKIYGDRRSQPTRAILLFCKVNGIEFEEVTIVLFSGAAQTHEYQAINPTKKVPAIAHGDFTLFESHAILIYLASTYQVPDHWYPADLRKRAKLHSVLDWHHTNLRLGSVGYLTNTILMSLFGKTPNPERAAESEQTLASSFSTIETVWLKDDAKFLLGNDKPSIADLALVSEIMQFHMLGDEEMNRLIGAYKKVKKWIENVKNATNPHFDQVHQHLFDFIANFKNKA</sequence>
<evidence type="ECO:0000313" key="9">
    <source>
        <dbReference type="Proteomes" id="UP001443914"/>
    </source>
</evidence>
<feature type="domain" description="GST C-terminal" evidence="7">
    <location>
        <begin position="91"/>
        <end position="232"/>
    </location>
</feature>
<dbReference type="InterPro" id="IPR036249">
    <property type="entry name" value="Thioredoxin-like_sf"/>
</dbReference>
<evidence type="ECO:0000256" key="4">
    <source>
        <dbReference type="ARBA" id="ARBA00022679"/>
    </source>
</evidence>
<dbReference type="Gene3D" id="3.40.30.10">
    <property type="entry name" value="Glutaredoxin"/>
    <property type="match status" value="1"/>
</dbReference>
<dbReference type="SUPFAM" id="SSF47616">
    <property type="entry name" value="GST C-terminal domain-like"/>
    <property type="match status" value="1"/>
</dbReference>
<dbReference type="PANTHER" id="PTHR44750:SF1">
    <property type="entry name" value="GLUTATHIONE S-TRANSFERASE T1-RELATED"/>
    <property type="match status" value="1"/>
</dbReference>
<name>A0AAW1J6A8_SAPOF</name>
<organism evidence="8 9">
    <name type="scientific">Saponaria officinalis</name>
    <name type="common">Common soapwort</name>
    <name type="synonym">Lychnis saponaria</name>
    <dbReference type="NCBI Taxonomy" id="3572"/>
    <lineage>
        <taxon>Eukaryota</taxon>
        <taxon>Viridiplantae</taxon>
        <taxon>Streptophyta</taxon>
        <taxon>Embryophyta</taxon>
        <taxon>Tracheophyta</taxon>
        <taxon>Spermatophyta</taxon>
        <taxon>Magnoliopsida</taxon>
        <taxon>eudicotyledons</taxon>
        <taxon>Gunneridae</taxon>
        <taxon>Pentapetalae</taxon>
        <taxon>Caryophyllales</taxon>
        <taxon>Caryophyllaceae</taxon>
        <taxon>Caryophylleae</taxon>
        <taxon>Saponaria</taxon>
    </lineage>
</organism>
<accession>A0AAW1J6A8</accession>
<dbReference type="Pfam" id="PF14497">
    <property type="entry name" value="GST_C_3"/>
    <property type="match status" value="1"/>
</dbReference>
<reference evidence="8" key="1">
    <citation type="submission" date="2024-03" db="EMBL/GenBank/DDBJ databases">
        <title>WGS assembly of Saponaria officinalis var. Norfolk2.</title>
        <authorList>
            <person name="Jenkins J."/>
            <person name="Shu S."/>
            <person name="Grimwood J."/>
            <person name="Barry K."/>
            <person name="Goodstein D."/>
            <person name="Schmutz J."/>
            <person name="Leebens-Mack J."/>
            <person name="Osbourn A."/>
        </authorList>
    </citation>
    <scope>NUCLEOTIDE SEQUENCE [LARGE SCALE GENOMIC DNA]</scope>
    <source>
        <strain evidence="8">JIC</strain>
    </source>
</reference>
<dbReference type="InterPro" id="IPR040077">
    <property type="entry name" value="GST_C_Theta"/>
</dbReference>
<keyword evidence="4" id="KW-0808">Transferase</keyword>
<dbReference type="GO" id="GO:0009407">
    <property type="term" value="P:toxin catabolic process"/>
    <property type="evidence" value="ECO:0007669"/>
    <property type="project" value="UniProtKB-ARBA"/>
</dbReference>
<evidence type="ECO:0000256" key="3">
    <source>
        <dbReference type="ARBA" id="ARBA00022575"/>
    </source>
</evidence>
<keyword evidence="9" id="KW-1185">Reference proteome</keyword>
<comment type="caution">
    <text evidence="8">The sequence shown here is derived from an EMBL/GenBank/DDBJ whole genome shotgun (WGS) entry which is preliminary data.</text>
</comment>
<dbReference type="Pfam" id="PF02798">
    <property type="entry name" value="GST_N"/>
    <property type="match status" value="1"/>
</dbReference>
<evidence type="ECO:0000256" key="1">
    <source>
        <dbReference type="ARBA" id="ARBA00009899"/>
    </source>
</evidence>
<dbReference type="SFLD" id="SFLDS00019">
    <property type="entry name" value="Glutathione_Transferase_(cytos"/>
    <property type="match status" value="1"/>
</dbReference>
<dbReference type="InterPro" id="IPR040079">
    <property type="entry name" value="Glutathione_S-Trfase"/>
</dbReference>
<protein>
    <recommendedName>
        <fullName evidence="2">glutathione transferase</fullName>
        <ecNumber evidence="2">2.5.1.18</ecNumber>
    </recommendedName>
</protein>
<dbReference type="CDD" id="cd03183">
    <property type="entry name" value="GST_C_Theta"/>
    <property type="match status" value="1"/>
</dbReference>
<dbReference type="SFLD" id="SFLDG01153">
    <property type="entry name" value="Main.4:_Theta-like"/>
    <property type="match status" value="1"/>
</dbReference>
<dbReference type="FunFam" id="1.20.1050.10:FF:000039">
    <property type="entry name" value="Glutathione S-transferase theta-1"/>
    <property type="match status" value="1"/>
</dbReference>
<proteinExistence type="inferred from homology"/>
<evidence type="ECO:0000259" key="6">
    <source>
        <dbReference type="PROSITE" id="PS50404"/>
    </source>
</evidence>
<comment type="catalytic activity">
    <reaction evidence="5">
        <text>RX + glutathione = an S-substituted glutathione + a halide anion + H(+)</text>
        <dbReference type="Rhea" id="RHEA:16437"/>
        <dbReference type="ChEBI" id="CHEBI:15378"/>
        <dbReference type="ChEBI" id="CHEBI:16042"/>
        <dbReference type="ChEBI" id="CHEBI:17792"/>
        <dbReference type="ChEBI" id="CHEBI:57925"/>
        <dbReference type="ChEBI" id="CHEBI:90779"/>
        <dbReference type="EC" id="2.5.1.18"/>
    </reaction>
</comment>
<dbReference type="CDD" id="cd03050">
    <property type="entry name" value="GST_N_Theta"/>
    <property type="match status" value="1"/>
</dbReference>
<dbReference type="EC" id="2.5.1.18" evidence="2"/>
<dbReference type="PROSITE" id="PS50404">
    <property type="entry name" value="GST_NTER"/>
    <property type="match status" value="1"/>
</dbReference>
<dbReference type="InterPro" id="IPR043377">
    <property type="entry name" value="GSTT1/2/3"/>
</dbReference>
<dbReference type="InterPro" id="IPR040075">
    <property type="entry name" value="GST_N_Theta"/>
</dbReference>
<feature type="domain" description="GST N-terminal" evidence="6">
    <location>
        <begin position="4"/>
        <end position="85"/>
    </location>
</feature>
<dbReference type="InterPro" id="IPR004045">
    <property type="entry name" value="Glutathione_S-Trfase_N"/>
</dbReference>
<dbReference type="SUPFAM" id="SSF52833">
    <property type="entry name" value="Thioredoxin-like"/>
    <property type="match status" value="1"/>
</dbReference>
<keyword evidence="3" id="KW-0216">Detoxification</keyword>
<evidence type="ECO:0000259" key="7">
    <source>
        <dbReference type="PROSITE" id="PS50405"/>
    </source>
</evidence>